<dbReference type="Proteomes" id="UP000053831">
    <property type="component" value="Unassembled WGS sequence"/>
</dbReference>
<name>A0A0M8MXR1_ESCWE</name>
<feature type="region of interest" description="Disordered" evidence="1">
    <location>
        <begin position="1"/>
        <end position="73"/>
    </location>
</feature>
<comment type="caution">
    <text evidence="2">The sequence shown here is derived from an EMBL/GenBank/DDBJ whole genome shotgun (WGS) entry which is preliminary data.</text>
</comment>
<gene>
    <name evidence="2" type="ORF">ESCO_000541</name>
</gene>
<dbReference type="OrthoDB" id="3513895at2759"/>
<organism evidence="2 3">
    <name type="scientific">Escovopsis weberi</name>
    <dbReference type="NCBI Taxonomy" id="150374"/>
    <lineage>
        <taxon>Eukaryota</taxon>
        <taxon>Fungi</taxon>
        <taxon>Dikarya</taxon>
        <taxon>Ascomycota</taxon>
        <taxon>Pezizomycotina</taxon>
        <taxon>Sordariomycetes</taxon>
        <taxon>Hypocreomycetidae</taxon>
        <taxon>Hypocreales</taxon>
        <taxon>Hypocreaceae</taxon>
        <taxon>Escovopsis</taxon>
    </lineage>
</organism>
<dbReference type="EMBL" id="LGSR01000020">
    <property type="protein sequence ID" value="KOS18987.1"/>
    <property type="molecule type" value="Genomic_DNA"/>
</dbReference>
<evidence type="ECO:0000313" key="2">
    <source>
        <dbReference type="EMBL" id="KOS18987.1"/>
    </source>
</evidence>
<dbReference type="AlphaFoldDB" id="A0A0M8MXR1"/>
<evidence type="ECO:0000256" key="1">
    <source>
        <dbReference type="SAM" id="MobiDB-lite"/>
    </source>
</evidence>
<keyword evidence="3" id="KW-1185">Reference proteome</keyword>
<sequence>MAGERIPTKQPRRLALKPPPPKLVLESETPAKTAKPEARSAMSATSSPSDPDVLRLDTSAVPQPFLDPSYLEN</sequence>
<accession>A0A0M8MXR1</accession>
<reference evidence="2 3" key="1">
    <citation type="submission" date="2015-07" db="EMBL/GenBank/DDBJ databases">
        <title>The genome of the fungus Escovopsis weberi, a specialized disease agent of ant agriculture.</title>
        <authorList>
            <person name="de Man T.J."/>
            <person name="Stajich J.E."/>
            <person name="Kubicek C.P."/>
            <person name="Chenthamara K."/>
            <person name="Atanasova L."/>
            <person name="Druzhinina I.S."/>
            <person name="Birnbaum S."/>
            <person name="Barribeau S.M."/>
            <person name="Teiling C."/>
            <person name="Suen G."/>
            <person name="Currie C."/>
            <person name="Gerardo N.M."/>
        </authorList>
    </citation>
    <scope>NUCLEOTIDE SEQUENCE [LARGE SCALE GENOMIC DNA]</scope>
</reference>
<proteinExistence type="predicted"/>
<protein>
    <submittedName>
        <fullName evidence="2">Uncharacterized protein</fullName>
    </submittedName>
</protein>
<evidence type="ECO:0000313" key="3">
    <source>
        <dbReference type="Proteomes" id="UP000053831"/>
    </source>
</evidence>